<evidence type="ECO:0000313" key="2">
    <source>
        <dbReference type="Proteomes" id="UP000012092"/>
    </source>
</evidence>
<dbReference type="EMBL" id="AHNZ02001047">
    <property type="protein sequence ID" value="EMO02481.1"/>
    <property type="molecule type" value="Genomic_DNA"/>
</dbReference>
<feature type="non-terminal residue" evidence="1">
    <location>
        <position position="1"/>
    </location>
</feature>
<name>M6R9V0_LEPIR</name>
<reference evidence="1 2" key="1">
    <citation type="submission" date="2013-01" db="EMBL/GenBank/DDBJ databases">
        <authorList>
            <person name="Harkins D.M."/>
            <person name="Durkin A.S."/>
            <person name="Brinkac L.M."/>
            <person name="Haft D.H."/>
            <person name="Selengut J.D."/>
            <person name="Sanka R."/>
            <person name="DePew J."/>
            <person name="Purushe J."/>
            <person name="Picardeau M."/>
            <person name="Werts C."/>
            <person name="Goarant C."/>
            <person name="Vinetz J.M."/>
            <person name="Sutton G.G."/>
            <person name="Nierman W.C."/>
            <person name="Fouts D.E."/>
        </authorList>
    </citation>
    <scope>NUCLEOTIDE SEQUENCE [LARGE SCALE GENOMIC DNA]</scope>
    <source>
        <strain evidence="1 2">Verdun HP</strain>
    </source>
</reference>
<dbReference type="Proteomes" id="UP000012092">
    <property type="component" value="Unassembled WGS sequence"/>
</dbReference>
<protein>
    <submittedName>
        <fullName evidence="1">Uncharacterized protein</fullName>
    </submittedName>
</protein>
<gene>
    <name evidence="1" type="ORF">LEP1GSC116_2031</name>
</gene>
<evidence type="ECO:0000313" key="1">
    <source>
        <dbReference type="EMBL" id="EMO02481.1"/>
    </source>
</evidence>
<sequence>PFFTCNRRSLGWKSEGLTKLLKEGNLESKGIFL</sequence>
<accession>M6R9V0</accession>
<proteinExistence type="predicted"/>
<dbReference type="AlphaFoldDB" id="M6R9V0"/>
<organism evidence="1 2">
    <name type="scientific">Leptospira interrogans serovar Icterohaemorrhagiae str. Verdun HP</name>
    <dbReference type="NCBI Taxonomy" id="1049910"/>
    <lineage>
        <taxon>Bacteria</taxon>
        <taxon>Pseudomonadati</taxon>
        <taxon>Spirochaetota</taxon>
        <taxon>Spirochaetia</taxon>
        <taxon>Leptospirales</taxon>
        <taxon>Leptospiraceae</taxon>
        <taxon>Leptospira</taxon>
    </lineage>
</organism>
<comment type="caution">
    <text evidence="1">The sequence shown here is derived from an EMBL/GenBank/DDBJ whole genome shotgun (WGS) entry which is preliminary data.</text>
</comment>